<dbReference type="InterPro" id="IPR050173">
    <property type="entry name" value="ABC_transporter_C-like"/>
</dbReference>
<evidence type="ECO:0000313" key="10">
    <source>
        <dbReference type="Proteomes" id="UP000749646"/>
    </source>
</evidence>
<evidence type="ECO:0000313" key="9">
    <source>
        <dbReference type="EMBL" id="KAF9971936.1"/>
    </source>
</evidence>
<keyword evidence="5 7" id="KW-1133">Transmembrane helix</keyword>
<comment type="caution">
    <text evidence="9">The sequence shown here is derived from an EMBL/GenBank/DDBJ whole genome shotgun (WGS) entry which is preliminary data.</text>
</comment>
<dbReference type="OrthoDB" id="6500128at2759"/>
<evidence type="ECO:0000256" key="3">
    <source>
        <dbReference type="ARBA" id="ARBA00022741"/>
    </source>
</evidence>
<dbReference type="PANTHER" id="PTHR24223">
    <property type="entry name" value="ATP-BINDING CASSETTE SUB-FAMILY C"/>
    <property type="match status" value="1"/>
</dbReference>
<dbReference type="GO" id="GO:0005524">
    <property type="term" value="F:ATP binding"/>
    <property type="evidence" value="ECO:0007669"/>
    <property type="project" value="UniProtKB-KW"/>
</dbReference>
<keyword evidence="1" id="KW-0813">Transport</keyword>
<dbReference type="InterPro" id="IPR036640">
    <property type="entry name" value="ABC1_TM_sf"/>
</dbReference>
<keyword evidence="10" id="KW-1185">Reference proteome</keyword>
<gene>
    <name evidence="9" type="primary">ABCC6</name>
    <name evidence="9" type="ORF">BGZ65_010115</name>
</gene>
<keyword evidence="6 7" id="KW-0472">Membrane</keyword>
<dbReference type="AlphaFoldDB" id="A0A9P6JG57"/>
<proteinExistence type="predicted"/>
<evidence type="ECO:0000256" key="7">
    <source>
        <dbReference type="SAM" id="Phobius"/>
    </source>
</evidence>
<dbReference type="PROSITE" id="PS50929">
    <property type="entry name" value="ABC_TM1F"/>
    <property type="match status" value="1"/>
</dbReference>
<evidence type="ECO:0000259" key="8">
    <source>
        <dbReference type="PROSITE" id="PS50929"/>
    </source>
</evidence>
<dbReference type="GO" id="GO:0140359">
    <property type="term" value="F:ABC-type transporter activity"/>
    <property type="evidence" value="ECO:0007669"/>
    <property type="project" value="InterPro"/>
</dbReference>
<keyword evidence="4" id="KW-0067">ATP-binding</keyword>
<feature type="transmembrane region" description="Helical" evidence="7">
    <location>
        <begin position="49"/>
        <end position="73"/>
    </location>
</feature>
<dbReference type="EMBL" id="JAAAHW010004737">
    <property type="protein sequence ID" value="KAF9971936.1"/>
    <property type="molecule type" value="Genomic_DNA"/>
</dbReference>
<keyword evidence="3" id="KW-0547">Nucleotide-binding</keyword>
<sequence>MDERIRLTSDILASMKIIKLYAWSKAFSKRILTVQKTLRALRKIGIVQTFMSILFVSSSLIISLVTFSVYTLWGGPGFTPGKLTLQTVFVPMTLFVMLKSPIASLSNATTSTIRALVST</sequence>
<dbReference type="GO" id="GO:0016020">
    <property type="term" value="C:membrane"/>
    <property type="evidence" value="ECO:0007669"/>
    <property type="project" value="InterPro"/>
</dbReference>
<dbReference type="Proteomes" id="UP000749646">
    <property type="component" value="Unassembled WGS sequence"/>
</dbReference>
<evidence type="ECO:0000256" key="1">
    <source>
        <dbReference type="ARBA" id="ARBA00022448"/>
    </source>
</evidence>
<accession>A0A9P6JG57</accession>
<reference evidence="9" key="1">
    <citation type="journal article" date="2020" name="Fungal Divers.">
        <title>Resolving the Mortierellaceae phylogeny through synthesis of multi-gene phylogenetics and phylogenomics.</title>
        <authorList>
            <person name="Vandepol N."/>
            <person name="Liber J."/>
            <person name="Desiro A."/>
            <person name="Na H."/>
            <person name="Kennedy M."/>
            <person name="Barry K."/>
            <person name="Grigoriev I.V."/>
            <person name="Miller A.N."/>
            <person name="O'Donnell K."/>
            <person name="Stajich J.E."/>
            <person name="Bonito G."/>
        </authorList>
    </citation>
    <scope>NUCLEOTIDE SEQUENCE</scope>
    <source>
        <strain evidence="9">MES-2147</strain>
    </source>
</reference>
<evidence type="ECO:0000256" key="2">
    <source>
        <dbReference type="ARBA" id="ARBA00022692"/>
    </source>
</evidence>
<evidence type="ECO:0000256" key="4">
    <source>
        <dbReference type="ARBA" id="ARBA00022840"/>
    </source>
</evidence>
<organism evidence="9 10">
    <name type="scientific">Modicella reniformis</name>
    <dbReference type="NCBI Taxonomy" id="1440133"/>
    <lineage>
        <taxon>Eukaryota</taxon>
        <taxon>Fungi</taxon>
        <taxon>Fungi incertae sedis</taxon>
        <taxon>Mucoromycota</taxon>
        <taxon>Mortierellomycotina</taxon>
        <taxon>Mortierellomycetes</taxon>
        <taxon>Mortierellales</taxon>
        <taxon>Mortierellaceae</taxon>
        <taxon>Modicella</taxon>
    </lineage>
</organism>
<dbReference type="SUPFAM" id="SSF90123">
    <property type="entry name" value="ABC transporter transmembrane region"/>
    <property type="match status" value="1"/>
</dbReference>
<feature type="transmembrane region" description="Helical" evidence="7">
    <location>
        <begin position="79"/>
        <end position="98"/>
    </location>
</feature>
<feature type="domain" description="ABC transmembrane type-1" evidence="8">
    <location>
        <begin position="1"/>
        <end position="114"/>
    </location>
</feature>
<protein>
    <submittedName>
        <fullName evidence="9">Multidrug resistance-associated protein 6</fullName>
    </submittedName>
</protein>
<evidence type="ECO:0000256" key="5">
    <source>
        <dbReference type="ARBA" id="ARBA00022989"/>
    </source>
</evidence>
<name>A0A9P6JG57_9FUNG</name>
<evidence type="ECO:0000256" key="6">
    <source>
        <dbReference type="ARBA" id="ARBA00023136"/>
    </source>
</evidence>
<keyword evidence="2 7" id="KW-0812">Transmembrane</keyword>
<dbReference type="Gene3D" id="1.20.1560.10">
    <property type="entry name" value="ABC transporter type 1, transmembrane domain"/>
    <property type="match status" value="1"/>
</dbReference>
<dbReference type="InterPro" id="IPR011527">
    <property type="entry name" value="ABC1_TM_dom"/>
</dbReference>